<evidence type="ECO:0000313" key="1">
    <source>
        <dbReference type="EMBL" id="JAH70044.1"/>
    </source>
</evidence>
<dbReference type="EMBL" id="GBXM01038533">
    <property type="protein sequence ID" value="JAH70044.1"/>
    <property type="molecule type" value="Transcribed_RNA"/>
</dbReference>
<protein>
    <submittedName>
        <fullName evidence="1">Uncharacterized protein</fullName>
    </submittedName>
</protein>
<proteinExistence type="predicted"/>
<name>A0A0E9UVY7_ANGAN</name>
<organism evidence="1">
    <name type="scientific">Anguilla anguilla</name>
    <name type="common">European freshwater eel</name>
    <name type="synonym">Muraena anguilla</name>
    <dbReference type="NCBI Taxonomy" id="7936"/>
    <lineage>
        <taxon>Eukaryota</taxon>
        <taxon>Metazoa</taxon>
        <taxon>Chordata</taxon>
        <taxon>Craniata</taxon>
        <taxon>Vertebrata</taxon>
        <taxon>Euteleostomi</taxon>
        <taxon>Actinopterygii</taxon>
        <taxon>Neopterygii</taxon>
        <taxon>Teleostei</taxon>
        <taxon>Anguilliformes</taxon>
        <taxon>Anguillidae</taxon>
        <taxon>Anguilla</taxon>
    </lineage>
</organism>
<reference evidence="1" key="1">
    <citation type="submission" date="2014-11" db="EMBL/GenBank/DDBJ databases">
        <authorList>
            <person name="Amaro Gonzalez C."/>
        </authorList>
    </citation>
    <scope>NUCLEOTIDE SEQUENCE</scope>
</reference>
<sequence length="64" mass="7310">MQVSILLKGTTAVYYWGNRTCDLQVTRPVLYPLLSIPRVVHRWTQLIAGLGRLMSLMSCVCETR</sequence>
<dbReference type="AntiFam" id="ANF00012">
    <property type="entry name" value="tRNA translation"/>
</dbReference>
<accession>A0A0E9UVY7</accession>
<reference evidence="1" key="2">
    <citation type="journal article" date="2015" name="Fish Shellfish Immunol.">
        <title>Early steps in the European eel (Anguilla anguilla)-Vibrio vulnificus interaction in the gills: Role of the RtxA13 toxin.</title>
        <authorList>
            <person name="Callol A."/>
            <person name="Pajuelo D."/>
            <person name="Ebbesson L."/>
            <person name="Teles M."/>
            <person name="MacKenzie S."/>
            <person name="Amaro C."/>
        </authorList>
    </citation>
    <scope>NUCLEOTIDE SEQUENCE</scope>
</reference>
<dbReference type="AlphaFoldDB" id="A0A0E9UVY7"/>